<keyword evidence="2" id="KW-1185">Reference proteome</keyword>
<evidence type="ECO:0000313" key="2">
    <source>
        <dbReference type="Proteomes" id="UP001497535"/>
    </source>
</evidence>
<dbReference type="EMBL" id="CAVMJV010000035">
    <property type="protein sequence ID" value="CAK5078158.1"/>
    <property type="molecule type" value="Genomic_DNA"/>
</dbReference>
<dbReference type="Proteomes" id="UP001497535">
    <property type="component" value="Unassembled WGS sequence"/>
</dbReference>
<sequence length="302" mass="33053">MPIKAMRQSLQNTWAGCNGNVTNPGCSKEATMLKCDKMFIRFDKEHFRILVPEVQVAEGKKEENGQNGTSTDGNKNLSVSTTQNMDTTSELVDTTTTNSIEVTRTSPTIDTKTSPATEPSKMSTTTIVFIISVIVILVFVSIVVVFCTLFRRKKEENGQSKQEESQYSNPHSTQSTTNMSTTTDSNVDVEVPPVATAKEESKEQKEEEKPDFNDVDTVENTQIEPGEPSNAKTGVVVPDSFIDMEEGIGAKHDNDFSVKSDVTVPDTLISTNTVHEDLVVAEDPIIHNAKSGVEVPDSVNED</sequence>
<protein>
    <submittedName>
        <fullName evidence="1">Uncharacterized protein</fullName>
    </submittedName>
</protein>
<comment type="caution">
    <text evidence="1">The sequence shown here is derived from an EMBL/GenBank/DDBJ whole genome shotgun (WGS) entry which is preliminary data.</text>
</comment>
<accession>A0ACB0ZIJ2</accession>
<reference evidence="1" key="1">
    <citation type="submission" date="2023-11" db="EMBL/GenBank/DDBJ databases">
        <authorList>
            <person name="Poullet M."/>
        </authorList>
    </citation>
    <scope>NUCLEOTIDE SEQUENCE</scope>
    <source>
        <strain evidence="1">E1834</strain>
    </source>
</reference>
<gene>
    <name evidence="1" type="ORF">MENTE1834_LOCUS25200</name>
</gene>
<evidence type="ECO:0000313" key="1">
    <source>
        <dbReference type="EMBL" id="CAK5078158.1"/>
    </source>
</evidence>
<proteinExistence type="predicted"/>
<name>A0ACB0ZIJ2_MELEN</name>
<organism evidence="1 2">
    <name type="scientific">Meloidogyne enterolobii</name>
    <name type="common">Root-knot nematode worm</name>
    <name type="synonym">Meloidogyne mayaguensis</name>
    <dbReference type="NCBI Taxonomy" id="390850"/>
    <lineage>
        <taxon>Eukaryota</taxon>
        <taxon>Metazoa</taxon>
        <taxon>Ecdysozoa</taxon>
        <taxon>Nematoda</taxon>
        <taxon>Chromadorea</taxon>
        <taxon>Rhabditida</taxon>
        <taxon>Tylenchina</taxon>
        <taxon>Tylenchomorpha</taxon>
        <taxon>Tylenchoidea</taxon>
        <taxon>Meloidogynidae</taxon>
        <taxon>Meloidogyninae</taxon>
        <taxon>Meloidogyne</taxon>
    </lineage>
</organism>